<dbReference type="eggNOG" id="ENOG5032GRE">
    <property type="taxonomic scope" value="Bacteria"/>
</dbReference>
<dbReference type="Proteomes" id="UP000052979">
    <property type="component" value="Unassembled WGS sequence"/>
</dbReference>
<dbReference type="PATRIC" id="fig|145458.7.peg.310"/>
<proteinExistence type="predicted"/>
<dbReference type="AlphaFoldDB" id="A0A0C5BDD6"/>
<name>A0A0C5BDD6_9MICO</name>
<dbReference type="KEGG" id="rtx:TI83_01305"/>
<dbReference type="Proteomes" id="UP000237966">
    <property type="component" value="Unassembled WGS sequence"/>
</dbReference>
<reference evidence="1 3" key="1">
    <citation type="submission" date="2015-04" db="EMBL/GenBank/DDBJ databases">
        <title>Draft genome sequence of Rathayibacter toxicus strain FH-142 (AKA 70134 or CS 32), a Western Australian isolate.</title>
        <authorList>
            <consortium name="Consortium for Microbial Forensics and Genomics (microFORGE)"/>
            <person name="Knight B.M."/>
            <person name="Roberts D.P."/>
            <person name="Lin D."/>
            <person name="Hari K."/>
            <person name="Fletcher J."/>
            <person name="Melcher U."/>
            <person name="Blagden T."/>
            <person name="Luster D.G."/>
            <person name="Sechler A.J."/>
            <person name="Schneider W.L."/>
            <person name="Winegar R.A."/>
        </authorList>
    </citation>
    <scope>NUCLEOTIDE SEQUENCE [LARGE SCALE GENOMIC DNA]</scope>
    <source>
        <strain evidence="1 3">FH142</strain>
    </source>
</reference>
<dbReference type="EMBL" id="PSWU01000002">
    <property type="protein sequence ID" value="PPI16843.1"/>
    <property type="molecule type" value="Genomic_DNA"/>
</dbReference>
<accession>A0A0C5BDD6</accession>
<dbReference type="STRING" id="145458.APU90_05185"/>
<organism evidence="1 3">
    <name type="scientific">Rathayibacter toxicus</name>
    <dbReference type="NCBI Taxonomy" id="145458"/>
    <lineage>
        <taxon>Bacteria</taxon>
        <taxon>Bacillati</taxon>
        <taxon>Actinomycetota</taxon>
        <taxon>Actinomycetes</taxon>
        <taxon>Micrococcales</taxon>
        <taxon>Microbacteriaceae</taxon>
        <taxon>Rathayibacter</taxon>
    </lineage>
</organism>
<evidence type="ECO:0000313" key="4">
    <source>
        <dbReference type="Proteomes" id="UP000237966"/>
    </source>
</evidence>
<dbReference type="KEGG" id="rtc:APU90_05185"/>
<evidence type="ECO:0000313" key="2">
    <source>
        <dbReference type="EMBL" id="PPI16843.1"/>
    </source>
</evidence>
<gene>
    <name evidence="2" type="ORF">C5C51_01045</name>
    <name evidence="1" type="ORF">VT73_00640</name>
</gene>
<dbReference type="InterPro" id="IPR022121">
    <property type="entry name" value="Peptidase_M73_camelysin"/>
</dbReference>
<sequence>MTTTAPRPSRATPWKKIALTGGVLLAAGSLVGSGAFAVFTDVGTAVGNVDAGQIGIVATGGFTVSDIAPGDTVQRQLLLQLPNATNDGDLVSSVRFYQDVTAETLGTDSPLTPGGGESLVSGSDGLTYRVLTCSTSWTPANAATGPYTCGGTQTLTGSGKLSTIGGVANAVDFTPTSFGITPTSTGTFPSDAGDVNLNTLIELVLPSSADNDYENASAQLTFTAAAIQRGGIQK</sequence>
<dbReference type="EMBL" id="LBFI01000002">
    <property type="protein sequence ID" value="KKM47237.1"/>
    <property type="molecule type" value="Genomic_DNA"/>
</dbReference>
<dbReference type="GeneID" id="93668102"/>
<reference evidence="2 4" key="2">
    <citation type="submission" date="2018-02" db="EMBL/GenBank/DDBJ databases">
        <title>Bacteriophage NCPPB3778 and a type I-E CRISPR drive the evolution of the US Biological Select Agent, Rathayibacter toxicus.</title>
        <authorList>
            <person name="Davis E.W.II."/>
            <person name="Tabima J.F."/>
            <person name="Weisberg A.J."/>
            <person name="Lopes L.D."/>
            <person name="Wiseman M.S."/>
            <person name="Wiseman M.S."/>
            <person name="Pupko T."/>
            <person name="Belcher M.S."/>
            <person name="Sechler A.J."/>
            <person name="Tancos M.A."/>
            <person name="Schroeder B.K."/>
            <person name="Murray T.D."/>
            <person name="Luster D.G."/>
            <person name="Schneider W.L."/>
            <person name="Rogers E."/>
            <person name="Andreote F.D."/>
            <person name="Grunwald N.J."/>
            <person name="Putnam M.L."/>
            <person name="Chang J.H."/>
        </authorList>
    </citation>
    <scope>NUCLEOTIDE SEQUENCE [LARGE SCALE GENOMIC DNA]</scope>
    <source>
        <strain evidence="2 4">FH99</strain>
    </source>
</reference>
<evidence type="ECO:0000313" key="3">
    <source>
        <dbReference type="Proteomes" id="UP000052979"/>
    </source>
</evidence>
<comment type="caution">
    <text evidence="1">The sequence shown here is derived from an EMBL/GenBank/DDBJ whole genome shotgun (WGS) entry which is preliminary data.</text>
</comment>
<dbReference type="RefSeq" id="WP_027692246.1">
    <property type="nucleotide sequence ID" value="NZ_CP010848.1"/>
</dbReference>
<evidence type="ECO:0000313" key="1">
    <source>
        <dbReference type="EMBL" id="KKM47237.1"/>
    </source>
</evidence>
<dbReference type="OrthoDB" id="5119705at2"/>
<dbReference type="Pfam" id="PF12389">
    <property type="entry name" value="Peptidase_M73"/>
    <property type="match status" value="1"/>
</dbReference>
<evidence type="ECO:0008006" key="5">
    <source>
        <dbReference type="Google" id="ProtNLM"/>
    </source>
</evidence>
<protein>
    <recommendedName>
        <fullName evidence="5">Camelysin metallo-endopeptidase</fullName>
    </recommendedName>
</protein>
<keyword evidence="3" id="KW-1185">Reference proteome</keyword>